<dbReference type="SMART" id="SM00508">
    <property type="entry name" value="PostSET"/>
    <property type="match status" value="1"/>
</dbReference>
<keyword evidence="20" id="KW-1185">Reference proteome</keyword>
<keyword evidence="12" id="KW-0539">Nucleus</keyword>
<dbReference type="PROSITE" id="PS50868">
    <property type="entry name" value="POST_SET"/>
    <property type="match status" value="1"/>
</dbReference>
<evidence type="ECO:0000256" key="5">
    <source>
        <dbReference type="ARBA" id="ARBA00022454"/>
    </source>
</evidence>
<keyword evidence="8" id="KW-0808">Transferase</keyword>
<dbReference type="InterPro" id="IPR050777">
    <property type="entry name" value="SET2_Histone-Lys_MeTrsfase"/>
</dbReference>
<dbReference type="STRING" id="764103.G7E366"/>
<evidence type="ECO:0000256" key="6">
    <source>
        <dbReference type="ARBA" id="ARBA00022491"/>
    </source>
</evidence>
<dbReference type="Pfam" id="PF08236">
    <property type="entry name" value="SRI"/>
    <property type="match status" value="1"/>
</dbReference>
<dbReference type="PANTHER" id="PTHR22884">
    <property type="entry name" value="SET DOMAIN PROTEINS"/>
    <property type="match status" value="1"/>
</dbReference>
<feature type="region of interest" description="Disordered" evidence="15">
    <location>
        <begin position="1"/>
        <end position="30"/>
    </location>
</feature>
<evidence type="ECO:0000256" key="4">
    <source>
        <dbReference type="ARBA" id="ARBA00018028"/>
    </source>
</evidence>
<organism evidence="19 20">
    <name type="scientific">Mixia osmundae (strain CBS 9802 / IAM 14324 / JCM 22182 / KY 12970)</name>
    <dbReference type="NCBI Taxonomy" id="764103"/>
    <lineage>
        <taxon>Eukaryota</taxon>
        <taxon>Fungi</taxon>
        <taxon>Dikarya</taxon>
        <taxon>Basidiomycota</taxon>
        <taxon>Pucciniomycotina</taxon>
        <taxon>Mixiomycetes</taxon>
        <taxon>Mixiales</taxon>
        <taxon>Mixiaceae</taxon>
        <taxon>Mixia</taxon>
    </lineage>
</organism>
<dbReference type="EMBL" id="BABT02000117">
    <property type="protein sequence ID" value="GAA97247.1"/>
    <property type="molecule type" value="Genomic_DNA"/>
</dbReference>
<feature type="domain" description="SET" evidence="16">
    <location>
        <begin position="269"/>
        <end position="386"/>
    </location>
</feature>
<feature type="region of interest" description="Disordered" evidence="15">
    <location>
        <begin position="852"/>
        <end position="879"/>
    </location>
</feature>
<dbReference type="GO" id="GO:0140955">
    <property type="term" value="F:histone H3K36 trimethyltransferase activity"/>
    <property type="evidence" value="ECO:0007669"/>
    <property type="project" value="UniProtKB-EC"/>
</dbReference>
<dbReference type="InterPro" id="IPR001214">
    <property type="entry name" value="SET_dom"/>
</dbReference>
<feature type="compositionally biased region" description="Low complexity" evidence="15">
    <location>
        <begin position="130"/>
        <end position="146"/>
    </location>
</feature>
<evidence type="ECO:0000256" key="8">
    <source>
        <dbReference type="ARBA" id="ARBA00022679"/>
    </source>
</evidence>
<comment type="subcellular location">
    <subcellularLocation>
        <location evidence="2">Chromosome</location>
    </subcellularLocation>
    <subcellularLocation>
        <location evidence="1">Nucleus</location>
    </subcellularLocation>
</comment>
<evidence type="ECO:0000313" key="20">
    <source>
        <dbReference type="Proteomes" id="UP000009131"/>
    </source>
</evidence>
<dbReference type="GO" id="GO:0005694">
    <property type="term" value="C:chromosome"/>
    <property type="evidence" value="ECO:0007669"/>
    <property type="project" value="UniProtKB-SubCell"/>
</dbReference>
<dbReference type="EC" id="2.1.1.359" evidence="3"/>
<dbReference type="SMART" id="SM00317">
    <property type="entry name" value="SET"/>
    <property type="match status" value="1"/>
</dbReference>
<dbReference type="PROSITE" id="PS51215">
    <property type="entry name" value="AWS"/>
    <property type="match status" value="1"/>
</dbReference>
<dbReference type="SUPFAM" id="SSF82199">
    <property type="entry name" value="SET domain"/>
    <property type="match status" value="1"/>
</dbReference>
<dbReference type="InterPro" id="IPR013257">
    <property type="entry name" value="SRI"/>
</dbReference>
<reference evidence="19 20" key="2">
    <citation type="journal article" date="2012" name="Open Biol.">
        <title>Characteristics of nucleosomes and linker DNA regions on the genome of the basidiomycete Mixia osmundae revealed by mono- and dinucleosome mapping.</title>
        <authorList>
            <person name="Nishida H."/>
            <person name="Kondo S."/>
            <person name="Matsumoto T."/>
            <person name="Suzuki Y."/>
            <person name="Yoshikawa H."/>
            <person name="Taylor T.D."/>
            <person name="Sugiyama J."/>
        </authorList>
    </citation>
    <scope>NUCLEOTIDE SEQUENCE [LARGE SCALE GENOMIC DNA]</scope>
    <source>
        <strain evidence="20">CBS 9802 / IAM 14324 / JCM 22182 / KY 12970</strain>
    </source>
</reference>
<dbReference type="GO" id="GO:0032259">
    <property type="term" value="P:methylation"/>
    <property type="evidence" value="ECO:0007669"/>
    <property type="project" value="UniProtKB-KW"/>
</dbReference>
<dbReference type="InterPro" id="IPR025788">
    <property type="entry name" value="Set2_fungi"/>
</dbReference>
<dbReference type="GO" id="GO:0006355">
    <property type="term" value="P:regulation of DNA-templated transcription"/>
    <property type="evidence" value="ECO:0007669"/>
    <property type="project" value="InterPro"/>
</dbReference>
<comment type="caution">
    <text evidence="19">The sequence shown here is derived from an EMBL/GenBank/DDBJ whole genome shotgun (WGS) entry which is preliminary data.</text>
</comment>
<dbReference type="AlphaFoldDB" id="G7E366"/>
<comment type="catalytic activity">
    <reaction evidence="14">
        <text>L-lysyl(36)-[histone H3] + 3 S-adenosyl-L-methionine = N(6),N(6),N(6)-trimethyl-L-lysyl(36)-[histone H3] + 3 S-adenosyl-L-homocysteine + 3 H(+)</text>
        <dbReference type="Rhea" id="RHEA:60324"/>
        <dbReference type="Rhea" id="RHEA-COMP:9785"/>
        <dbReference type="Rhea" id="RHEA-COMP:15536"/>
        <dbReference type="ChEBI" id="CHEBI:15378"/>
        <dbReference type="ChEBI" id="CHEBI:29969"/>
        <dbReference type="ChEBI" id="CHEBI:57856"/>
        <dbReference type="ChEBI" id="CHEBI:59789"/>
        <dbReference type="ChEBI" id="CHEBI:61961"/>
        <dbReference type="EC" id="2.1.1.359"/>
    </reaction>
</comment>
<keyword evidence="9" id="KW-0949">S-adenosyl-L-methionine</keyword>
<reference evidence="19 20" key="1">
    <citation type="journal article" date="2011" name="J. Gen. Appl. Microbiol.">
        <title>Draft genome sequencing of the enigmatic basidiomycete Mixia osmundae.</title>
        <authorList>
            <person name="Nishida H."/>
            <person name="Nagatsuka Y."/>
            <person name="Sugiyama J."/>
        </authorList>
    </citation>
    <scope>NUCLEOTIDE SEQUENCE [LARGE SCALE GENOMIC DNA]</scope>
    <source>
        <strain evidence="20">CBS 9802 / IAM 14324 / JCM 22182 / KY 12970</strain>
    </source>
</reference>
<name>G7E366_MIXOS</name>
<dbReference type="HOGENOM" id="CLU_008492_1_1_1"/>
<evidence type="ECO:0000256" key="15">
    <source>
        <dbReference type="SAM" id="MobiDB-lite"/>
    </source>
</evidence>
<dbReference type="GO" id="GO:0005634">
    <property type="term" value="C:nucleus"/>
    <property type="evidence" value="ECO:0007669"/>
    <property type="project" value="UniProtKB-SubCell"/>
</dbReference>
<feature type="domain" description="AWS" evidence="18">
    <location>
        <begin position="214"/>
        <end position="267"/>
    </location>
</feature>
<feature type="region of interest" description="Disordered" evidence="15">
    <location>
        <begin position="62"/>
        <end position="169"/>
    </location>
</feature>
<feature type="region of interest" description="Disordered" evidence="15">
    <location>
        <begin position="893"/>
        <end position="949"/>
    </location>
</feature>
<evidence type="ECO:0000259" key="18">
    <source>
        <dbReference type="PROSITE" id="PS51215"/>
    </source>
</evidence>
<evidence type="ECO:0000256" key="14">
    <source>
        <dbReference type="ARBA" id="ARBA00047545"/>
    </source>
</evidence>
<feature type="compositionally biased region" description="Basic and acidic residues" evidence="15">
    <location>
        <begin position="81"/>
        <end position="93"/>
    </location>
</feature>
<feature type="compositionally biased region" description="Polar residues" evidence="15">
    <location>
        <begin position="65"/>
        <end position="77"/>
    </location>
</feature>
<keyword evidence="11" id="KW-0804">Transcription</keyword>
<evidence type="ECO:0000256" key="2">
    <source>
        <dbReference type="ARBA" id="ARBA00004286"/>
    </source>
</evidence>
<dbReference type="InParanoid" id="G7E366"/>
<dbReference type="Gene3D" id="1.10.1740.100">
    <property type="entry name" value="Set2, Rpb1 interacting domain"/>
    <property type="match status" value="1"/>
</dbReference>
<feature type="compositionally biased region" description="Acidic residues" evidence="15">
    <location>
        <begin position="147"/>
        <end position="156"/>
    </location>
</feature>
<dbReference type="eggNOG" id="KOG4442">
    <property type="taxonomic scope" value="Eukaryota"/>
</dbReference>
<protein>
    <recommendedName>
        <fullName evidence="4">Histone-lysine N-methyltransferase, H3 lysine-36 specific</fullName>
        <ecNumber evidence="3">2.1.1.359</ecNumber>
    </recommendedName>
    <alternativeName>
        <fullName evidence="13">SET domain-containing protein 2</fullName>
    </alternativeName>
</protein>
<evidence type="ECO:0000256" key="9">
    <source>
        <dbReference type="ARBA" id="ARBA00022691"/>
    </source>
</evidence>
<evidence type="ECO:0000256" key="10">
    <source>
        <dbReference type="ARBA" id="ARBA00023015"/>
    </source>
</evidence>
<dbReference type="PROSITE" id="PS50280">
    <property type="entry name" value="SET"/>
    <property type="match status" value="1"/>
</dbReference>
<feature type="compositionally biased region" description="Low complexity" evidence="15">
    <location>
        <begin position="863"/>
        <end position="874"/>
    </location>
</feature>
<feature type="domain" description="Post-SET" evidence="17">
    <location>
        <begin position="393"/>
        <end position="409"/>
    </location>
</feature>
<dbReference type="PROSITE" id="PS51568">
    <property type="entry name" value="SAM_MT43_SET2_1"/>
    <property type="match status" value="1"/>
</dbReference>
<evidence type="ECO:0000256" key="11">
    <source>
        <dbReference type="ARBA" id="ARBA00023163"/>
    </source>
</evidence>
<keyword evidence="10" id="KW-0805">Transcription regulation</keyword>
<evidence type="ECO:0000256" key="13">
    <source>
        <dbReference type="ARBA" id="ARBA00030091"/>
    </source>
</evidence>
<dbReference type="Proteomes" id="UP000009131">
    <property type="component" value="Unassembled WGS sequence"/>
</dbReference>
<dbReference type="SMART" id="SM00570">
    <property type="entry name" value="AWS"/>
    <property type="match status" value="1"/>
</dbReference>
<keyword evidence="7" id="KW-0489">Methyltransferase</keyword>
<dbReference type="Pfam" id="PF17907">
    <property type="entry name" value="AWS"/>
    <property type="match status" value="1"/>
</dbReference>
<dbReference type="InterPro" id="IPR046341">
    <property type="entry name" value="SET_dom_sf"/>
</dbReference>
<evidence type="ECO:0000259" key="17">
    <source>
        <dbReference type="PROSITE" id="PS50868"/>
    </source>
</evidence>
<evidence type="ECO:0000313" key="19">
    <source>
        <dbReference type="EMBL" id="GAA97247.1"/>
    </source>
</evidence>
<dbReference type="CDD" id="cd19172">
    <property type="entry name" value="SET_SETD2"/>
    <property type="match status" value="1"/>
</dbReference>
<evidence type="ECO:0000256" key="12">
    <source>
        <dbReference type="ARBA" id="ARBA00023242"/>
    </source>
</evidence>
<dbReference type="InterPro" id="IPR044437">
    <property type="entry name" value="SETD2/Set2_SET"/>
</dbReference>
<proteinExistence type="predicted"/>
<sequence length="949" mass="105895">MSVQPAIDSPVRSQNGTMLGKVDSSGSISPQTLRTAAFTSTVEHVRTSDGPAVSIKTEMIESYSVEESGSPEVQRNSPAEEESKKDPKIEGRVLRARNGSGHTRKPSLHMKLEPRRSNSIKTEQDDIDDLSPSSLPRTPIASGSALLDDDADDSPDDSVGLSRRSRKGKMPSVTIERQIVWDFPLAEAEALETFEILDDCKYASKAHGASGSNEEEQSCECDYEHGLDAPSSACGTNCINRLTQVECVPGSCRCGKYCTNRRFQRKQYANIQIVDTGMKGFGVRAAEDMLKDAFVYEYIGEVVGAGQLQKRMKDYYEEGIEHFYFMALQREEFIDATKKGNKGRFLNHSCSPNCYVSKWVVGEKMRMGIFTKRKIQAGEELTFNYNVDRYGHEAQPCYCGEANCVGFIGGKTQTDLAGMDQLYLDALGISDEVEHLGLKGSKKKRGSKLDEDYKPIILPIHEDEVARVATAVRQASTNKNILSKIINRIKITQDQHIQRQIMRLHGFSLMNGVLNEYHDDPNLVKEVLEILTRWPLLKRNKVDSTKIDQTVQRFVHSEDETVKILSTELLSSWEELEVAYRIPKGLAESADALMRTSAGDTEVDRKRKSIELDKIFAQAKRQKVLADTGGVPESWNMKIRERTPEADRRPVERATPLRKGWEFTVIDRGDDRPEKRYFYVNDPTQKEFSQIPADAAEYEEHIEVRLRRERVEEQRKREAEEAERRNISNIISAARTAKQADDQTAAEIAAATSAAEAAAKLKAKPIKIVDKDTRVRKLLGNYVVELFNKYRKNKTLKLNDAEFKKYAKHITDAVFAKEKRSDKYATTEYTKLPPHKEKKVKEYVQSWIKRRHEEQKAQKHRATAASVSSASSASQHGGATLDEAADAVPVINDAECDGEPVAGSPDSDLDGAQSTLLGGDVSQPAHADVDGDDLDGSPVGSGLDQSLAA</sequence>
<dbReference type="Gene3D" id="2.170.270.10">
    <property type="entry name" value="SET domain"/>
    <property type="match status" value="1"/>
</dbReference>
<keyword evidence="5" id="KW-0158">Chromosome</keyword>
<dbReference type="OrthoDB" id="422362at2759"/>
<accession>G7E366</accession>
<evidence type="ECO:0000256" key="3">
    <source>
        <dbReference type="ARBA" id="ARBA00012178"/>
    </source>
</evidence>
<evidence type="ECO:0000259" key="16">
    <source>
        <dbReference type="PROSITE" id="PS50280"/>
    </source>
</evidence>
<keyword evidence="6" id="KW-0678">Repressor</keyword>
<dbReference type="InterPro" id="IPR003616">
    <property type="entry name" value="Post-SET_dom"/>
</dbReference>
<gene>
    <name evidence="19" type="primary">Mo03924</name>
    <name evidence="19" type="ORF">E5Q_03924</name>
</gene>
<dbReference type="InterPro" id="IPR038190">
    <property type="entry name" value="SRI_sf"/>
</dbReference>
<evidence type="ECO:0000256" key="1">
    <source>
        <dbReference type="ARBA" id="ARBA00004123"/>
    </source>
</evidence>
<dbReference type="Pfam" id="PF00856">
    <property type="entry name" value="SET"/>
    <property type="match status" value="1"/>
</dbReference>
<dbReference type="RefSeq" id="XP_014571076.1">
    <property type="nucleotide sequence ID" value="XM_014715590.1"/>
</dbReference>
<evidence type="ECO:0000256" key="7">
    <source>
        <dbReference type="ARBA" id="ARBA00022603"/>
    </source>
</evidence>
<dbReference type="InterPro" id="IPR006560">
    <property type="entry name" value="AWS_dom"/>
</dbReference>